<feature type="region of interest" description="Disordered" evidence="1">
    <location>
        <begin position="10"/>
        <end position="76"/>
    </location>
</feature>
<evidence type="ECO:0000313" key="3">
    <source>
        <dbReference type="EMBL" id="GAA2360779.1"/>
    </source>
</evidence>
<evidence type="ECO:0000313" key="4">
    <source>
        <dbReference type="Proteomes" id="UP001500253"/>
    </source>
</evidence>
<reference evidence="3 4" key="1">
    <citation type="journal article" date="2019" name="Int. J. Syst. Evol. Microbiol.">
        <title>The Global Catalogue of Microorganisms (GCM) 10K type strain sequencing project: providing services to taxonomists for standard genome sequencing and annotation.</title>
        <authorList>
            <consortium name="The Broad Institute Genomics Platform"/>
            <consortium name="The Broad Institute Genome Sequencing Center for Infectious Disease"/>
            <person name="Wu L."/>
            <person name="Ma J."/>
        </authorList>
    </citation>
    <scope>NUCLEOTIDE SEQUENCE [LARGE SCALE GENOMIC DNA]</scope>
    <source>
        <strain evidence="3 4">JCM 4316</strain>
    </source>
</reference>
<comment type="caution">
    <text evidence="3">The sequence shown here is derived from an EMBL/GenBank/DDBJ whole genome shotgun (WGS) entry which is preliminary data.</text>
</comment>
<feature type="compositionally biased region" description="Pro residues" evidence="1">
    <location>
        <begin position="48"/>
        <end position="62"/>
    </location>
</feature>
<dbReference type="Proteomes" id="UP001500253">
    <property type="component" value="Unassembled WGS sequence"/>
</dbReference>
<protein>
    <submittedName>
        <fullName evidence="3">Uncharacterized protein</fullName>
    </submittedName>
</protein>
<evidence type="ECO:0000256" key="1">
    <source>
        <dbReference type="SAM" id="MobiDB-lite"/>
    </source>
</evidence>
<feature type="compositionally biased region" description="Gly residues" evidence="1">
    <location>
        <begin position="12"/>
        <end position="28"/>
    </location>
</feature>
<name>A0ABN3GUL2_9ACTN</name>
<dbReference type="EMBL" id="BAAASD010000031">
    <property type="protein sequence ID" value="GAA2360779.1"/>
    <property type="molecule type" value="Genomic_DNA"/>
</dbReference>
<keyword evidence="2" id="KW-0812">Transmembrane</keyword>
<evidence type="ECO:0000256" key="2">
    <source>
        <dbReference type="SAM" id="Phobius"/>
    </source>
</evidence>
<feature type="region of interest" description="Disordered" evidence="1">
    <location>
        <begin position="229"/>
        <end position="255"/>
    </location>
</feature>
<keyword evidence="4" id="KW-1185">Reference proteome</keyword>
<keyword evidence="2" id="KW-0472">Membrane</keyword>
<feature type="transmembrane region" description="Helical" evidence="2">
    <location>
        <begin position="86"/>
        <end position="107"/>
    </location>
</feature>
<gene>
    <name evidence="3" type="ORF">GCM10010246_59160</name>
</gene>
<organism evidence="3 4">
    <name type="scientific">Streptomyces cuspidosporus</name>
    <dbReference type="NCBI Taxonomy" id="66882"/>
    <lineage>
        <taxon>Bacteria</taxon>
        <taxon>Bacillati</taxon>
        <taxon>Actinomycetota</taxon>
        <taxon>Actinomycetes</taxon>
        <taxon>Kitasatosporales</taxon>
        <taxon>Streptomycetaceae</taxon>
        <taxon>Streptomyces</taxon>
    </lineage>
</organism>
<proteinExistence type="predicted"/>
<feature type="compositionally biased region" description="Low complexity" evidence="1">
    <location>
        <begin position="38"/>
        <end position="47"/>
    </location>
</feature>
<accession>A0ABN3GUL2</accession>
<sequence length="273" mass="28640">MPLPWKLTIMPGPGGIAGVPGLGGSGRKGQGRRISTLRPTDPTTTAAPVPPRPPQAPHPSQSPPDSQASRPGGAGTRLMHSLRRDWRWGVLVLVVVLIAGLTTFVLWPREEEKTPPQLASAATKSLRAWRGVTYAGTTVDGNGAIADFRLTVARDGTAYGTLSRDSGALAELAVSPERTLLRGNRQWWFGHEPGSADALANTWVADPPHGVTGLAELSRLTPAALADAISDEDSDDPSGSAKWRQSRSTSVGGRPAKVLADGTLRIVVTASPP</sequence>
<keyword evidence="2" id="KW-1133">Transmembrane helix</keyword>